<proteinExistence type="predicted"/>
<keyword evidence="1" id="KW-0812">Transmembrane</keyword>
<evidence type="ECO:0000256" key="1">
    <source>
        <dbReference type="SAM" id="Phobius"/>
    </source>
</evidence>
<sequence length="215" mass="22850">MSADSRISALLKQIATQDVVVVTDEFARAGRAATLAHVVEHYGFEYGEARREGEKKQIMVVRLYRDPAPAAREREAATIAAYPDAGRGGAAPGLQPGTLKPDAGAQEAVARLKDRIGFDVMTQAASARNMTFPWICVGGMVMALLVAGMYVGALAGGAALAAVILGGVRIGEVRRQRIAQRLKDAGFVAVRDQDGRQRFLRPGQQLPGHANPFAA</sequence>
<organism evidence="2 3">
    <name type="scientific">Streptomyces formicae</name>
    <dbReference type="NCBI Taxonomy" id="1616117"/>
    <lineage>
        <taxon>Bacteria</taxon>
        <taxon>Bacillati</taxon>
        <taxon>Actinomycetota</taxon>
        <taxon>Actinomycetes</taxon>
        <taxon>Kitasatosporales</taxon>
        <taxon>Streptomycetaceae</taxon>
        <taxon>Streptomyces</taxon>
    </lineage>
</organism>
<gene>
    <name evidence="2" type="ORF">J4032_32240</name>
</gene>
<reference evidence="2 3" key="1">
    <citation type="submission" date="2021-03" db="EMBL/GenBank/DDBJ databases">
        <title>Complete genome of Streptomyces formicae strain 1H-GS9 (DSM 100524).</title>
        <authorList>
            <person name="Atanasov K.E."/>
            <person name="Altabella T."/>
            <person name="Ferrer A."/>
        </authorList>
    </citation>
    <scope>NUCLEOTIDE SEQUENCE [LARGE SCALE GENOMIC DNA]</scope>
    <source>
        <strain evidence="2 3">1H-GS9</strain>
    </source>
</reference>
<evidence type="ECO:0000313" key="3">
    <source>
        <dbReference type="Proteomes" id="UP000828924"/>
    </source>
</evidence>
<evidence type="ECO:0000313" key="2">
    <source>
        <dbReference type="EMBL" id="UNM15518.1"/>
    </source>
</evidence>
<dbReference type="EMBL" id="CP071872">
    <property type="protein sequence ID" value="UNM15518.1"/>
    <property type="molecule type" value="Genomic_DNA"/>
</dbReference>
<keyword evidence="1" id="KW-0472">Membrane</keyword>
<evidence type="ECO:0008006" key="4">
    <source>
        <dbReference type="Google" id="ProtNLM"/>
    </source>
</evidence>
<dbReference type="RefSeq" id="WP_242337326.1">
    <property type="nucleotide sequence ID" value="NZ_CP071872.1"/>
</dbReference>
<accession>A0ABY3X0I5</accession>
<dbReference type="Proteomes" id="UP000828924">
    <property type="component" value="Chromosome"/>
</dbReference>
<keyword evidence="1" id="KW-1133">Transmembrane helix</keyword>
<feature type="transmembrane region" description="Helical" evidence="1">
    <location>
        <begin position="153"/>
        <end position="171"/>
    </location>
</feature>
<protein>
    <recommendedName>
        <fullName evidence="4">Integral membrane protein</fullName>
    </recommendedName>
</protein>
<keyword evidence="3" id="KW-1185">Reference proteome</keyword>
<feature type="transmembrane region" description="Helical" evidence="1">
    <location>
        <begin position="131"/>
        <end position="147"/>
    </location>
</feature>
<name>A0ABY3X0I5_9ACTN</name>